<evidence type="ECO:0000256" key="8">
    <source>
        <dbReference type="RuleBase" id="RU004453"/>
    </source>
</evidence>
<name>A8PCH5_COPC7</name>
<organism evidence="12 13">
    <name type="scientific">Coprinopsis cinerea (strain Okayama-7 / 130 / ATCC MYA-4618 / FGSC 9003)</name>
    <name type="common">Inky cap fungus</name>
    <name type="synonym">Hormographiella aspergillata</name>
    <dbReference type="NCBI Taxonomy" id="240176"/>
    <lineage>
        <taxon>Eukaryota</taxon>
        <taxon>Fungi</taxon>
        <taxon>Dikarya</taxon>
        <taxon>Basidiomycota</taxon>
        <taxon>Agaricomycotina</taxon>
        <taxon>Agaricomycetes</taxon>
        <taxon>Agaricomycetidae</taxon>
        <taxon>Agaricales</taxon>
        <taxon>Agaricineae</taxon>
        <taxon>Psathyrellaceae</taxon>
        <taxon>Coprinopsis</taxon>
    </lineage>
</organism>
<evidence type="ECO:0000256" key="1">
    <source>
        <dbReference type="ARBA" id="ARBA00000822"/>
    </source>
</evidence>
<keyword evidence="3" id="KW-0146">Chitin degradation</keyword>
<sequence>MRAQSILLSLLAASTSVWAAPAVFGRHEGHDHGSTDVAPQDADGTVVIPVTASGWYPSWYKNVMPPSEIPWEKYTELTFAFALTTPDTSALTLEGEEETLRAFVQEAKANNVKALLSIGGWTGSQYFSPAVASAENRTTFVKTITDMATEFGLDGIDFDWEYPNAEGIGCNLRTPEDTENFLTFLRELREHPVGVNLKLTAAAHITPLMDATGTPGSDMSGFAEVLDHLAIMAYDIHGNWLDQVGANAPLRGSCPASPLGSVEGSVEAWTAAGFPAEKLLLGLPAYARSFTVAKDDVLDADGNIVTFNPAFDKESYPLGEGEVEGQVLTDKCGRPEFPAGLFTFNGLIAGGLLGTDGEAAPGVVYGFDNCTETPFLYRESDSRMVSFDDARSFAAKGRFINEKGLAGFAVWHISGDTRNNILLDSIYEAMGIEVQDDCGSEEVGDDAGAEEGEEEGECPEVPPVPENAPLPSVSSSA</sequence>
<dbReference type="OrthoDB" id="73875at2759"/>
<dbReference type="GO" id="GO:0005576">
    <property type="term" value="C:extracellular region"/>
    <property type="evidence" value="ECO:0007669"/>
    <property type="project" value="TreeGrafter"/>
</dbReference>
<dbReference type="Proteomes" id="UP000001861">
    <property type="component" value="Unassembled WGS sequence"/>
</dbReference>
<dbReference type="GO" id="GO:0008061">
    <property type="term" value="F:chitin binding"/>
    <property type="evidence" value="ECO:0007669"/>
    <property type="project" value="InterPro"/>
</dbReference>
<evidence type="ECO:0000256" key="10">
    <source>
        <dbReference type="SAM" id="SignalP"/>
    </source>
</evidence>
<comment type="caution">
    <text evidence="12">The sequence shown here is derived from an EMBL/GenBank/DDBJ whole genome shotgun (WGS) entry which is preliminary data.</text>
</comment>
<keyword evidence="10" id="KW-0732">Signal</keyword>
<dbReference type="RefSeq" id="XP_001840399.1">
    <property type="nucleotide sequence ID" value="XM_001840347.1"/>
</dbReference>
<evidence type="ECO:0000313" key="13">
    <source>
        <dbReference type="Proteomes" id="UP000001861"/>
    </source>
</evidence>
<dbReference type="InterPro" id="IPR017853">
    <property type="entry name" value="GH"/>
</dbReference>
<evidence type="ECO:0000313" key="12">
    <source>
        <dbReference type="EMBL" id="EAU81455.1"/>
    </source>
</evidence>
<feature type="domain" description="GH18" evidence="11">
    <location>
        <begin position="50"/>
        <end position="433"/>
    </location>
</feature>
<reference evidence="12 13" key="1">
    <citation type="journal article" date="2010" name="Proc. Natl. Acad. Sci. U.S.A.">
        <title>Insights into evolution of multicellular fungi from the assembled chromosomes of the mushroom Coprinopsis cinerea (Coprinus cinereus).</title>
        <authorList>
            <person name="Stajich J.E."/>
            <person name="Wilke S.K."/>
            <person name="Ahren D."/>
            <person name="Au C.H."/>
            <person name="Birren B.W."/>
            <person name="Borodovsky M."/>
            <person name="Burns C."/>
            <person name="Canback B."/>
            <person name="Casselton L.A."/>
            <person name="Cheng C.K."/>
            <person name="Deng J."/>
            <person name="Dietrich F.S."/>
            <person name="Fargo D.C."/>
            <person name="Farman M.L."/>
            <person name="Gathman A.C."/>
            <person name="Goldberg J."/>
            <person name="Guigo R."/>
            <person name="Hoegger P.J."/>
            <person name="Hooker J.B."/>
            <person name="Huggins A."/>
            <person name="James T.Y."/>
            <person name="Kamada T."/>
            <person name="Kilaru S."/>
            <person name="Kodira C."/>
            <person name="Kues U."/>
            <person name="Kupfer D."/>
            <person name="Kwan H.S."/>
            <person name="Lomsadze A."/>
            <person name="Li W."/>
            <person name="Lilly W.W."/>
            <person name="Ma L.J."/>
            <person name="Mackey A.J."/>
            <person name="Manning G."/>
            <person name="Martin F."/>
            <person name="Muraguchi H."/>
            <person name="Natvig D.O."/>
            <person name="Palmerini H."/>
            <person name="Ramesh M.A."/>
            <person name="Rehmeyer C.J."/>
            <person name="Roe B.A."/>
            <person name="Shenoy N."/>
            <person name="Stanke M."/>
            <person name="Ter-Hovhannisyan V."/>
            <person name="Tunlid A."/>
            <person name="Velagapudi R."/>
            <person name="Vision T.J."/>
            <person name="Zeng Q."/>
            <person name="Zolan M.E."/>
            <person name="Pukkila P.J."/>
        </authorList>
    </citation>
    <scope>NUCLEOTIDE SEQUENCE [LARGE SCALE GENOMIC DNA]</scope>
    <source>
        <strain evidence="13">Okayama-7 / 130 / ATCC MYA-4618 / FGSC 9003</strain>
    </source>
</reference>
<evidence type="ECO:0000256" key="3">
    <source>
        <dbReference type="ARBA" id="ARBA00023024"/>
    </source>
</evidence>
<protein>
    <submittedName>
        <fullName evidence="12">Endochitinase</fullName>
    </submittedName>
</protein>
<dbReference type="InterPro" id="IPR011583">
    <property type="entry name" value="Chitinase_II/V-like_cat"/>
</dbReference>
<gene>
    <name evidence="12" type="ORF">CC1G_05285</name>
</gene>
<evidence type="ECO:0000256" key="6">
    <source>
        <dbReference type="ARBA" id="ARBA00023326"/>
    </source>
</evidence>
<dbReference type="KEGG" id="cci:CC1G_05285"/>
<dbReference type="SUPFAM" id="SSF51445">
    <property type="entry name" value="(Trans)glycosidases"/>
    <property type="match status" value="1"/>
</dbReference>
<dbReference type="eggNOG" id="KOG2806">
    <property type="taxonomic scope" value="Eukaryota"/>
</dbReference>
<dbReference type="PANTHER" id="PTHR11177:SF317">
    <property type="entry name" value="CHITINASE 12-RELATED"/>
    <property type="match status" value="1"/>
</dbReference>
<feature type="region of interest" description="Disordered" evidence="9">
    <location>
        <begin position="437"/>
        <end position="477"/>
    </location>
</feature>
<comment type="catalytic activity">
    <reaction evidence="1">
        <text>Random endo-hydrolysis of N-acetyl-beta-D-glucosaminide (1-&gt;4)-beta-linkages in chitin and chitodextrins.</text>
        <dbReference type="EC" id="3.2.1.14"/>
    </reaction>
</comment>
<comment type="similarity">
    <text evidence="8">Belongs to the glycosyl hydrolase 18 family.</text>
</comment>
<keyword evidence="5 7" id="KW-0326">Glycosidase</keyword>
<dbReference type="GO" id="GO:0006032">
    <property type="term" value="P:chitin catabolic process"/>
    <property type="evidence" value="ECO:0007669"/>
    <property type="project" value="UniProtKB-KW"/>
</dbReference>
<keyword evidence="4" id="KW-0119">Carbohydrate metabolism</keyword>
<proteinExistence type="inferred from homology"/>
<evidence type="ECO:0000256" key="2">
    <source>
        <dbReference type="ARBA" id="ARBA00022801"/>
    </source>
</evidence>
<evidence type="ECO:0000256" key="5">
    <source>
        <dbReference type="ARBA" id="ARBA00023295"/>
    </source>
</evidence>
<dbReference type="PROSITE" id="PS01095">
    <property type="entry name" value="GH18_1"/>
    <property type="match status" value="1"/>
</dbReference>
<dbReference type="GO" id="GO:0008843">
    <property type="term" value="F:endochitinase activity"/>
    <property type="evidence" value="ECO:0007669"/>
    <property type="project" value="UniProtKB-EC"/>
</dbReference>
<dbReference type="STRING" id="240176.A8PCH5"/>
<feature type="signal peptide" evidence="10">
    <location>
        <begin position="1"/>
        <end position="19"/>
    </location>
</feature>
<feature type="chain" id="PRO_5002727686" evidence="10">
    <location>
        <begin position="20"/>
        <end position="477"/>
    </location>
</feature>
<dbReference type="InterPro" id="IPR001223">
    <property type="entry name" value="Glyco_hydro18_cat"/>
</dbReference>
<dbReference type="OMA" id="CTHLVYN"/>
<dbReference type="VEuPathDB" id="FungiDB:CC1G_05285"/>
<evidence type="ECO:0000259" key="11">
    <source>
        <dbReference type="PROSITE" id="PS51910"/>
    </source>
</evidence>
<dbReference type="Gene3D" id="3.20.20.80">
    <property type="entry name" value="Glycosidases"/>
    <property type="match status" value="2"/>
</dbReference>
<accession>A8PCH5</accession>
<dbReference type="GeneID" id="6017041"/>
<keyword evidence="6" id="KW-0624">Polysaccharide degradation</keyword>
<dbReference type="InParanoid" id="A8PCH5"/>
<dbReference type="Pfam" id="PF00704">
    <property type="entry name" value="Glyco_hydro_18"/>
    <property type="match status" value="1"/>
</dbReference>
<dbReference type="GO" id="GO:0000272">
    <property type="term" value="P:polysaccharide catabolic process"/>
    <property type="evidence" value="ECO:0007669"/>
    <property type="project" value="UniProtKB-KW"/>
</dbReference>
<dbReference type="SMART" id="SM00636">
    <property type="entry name" value="Glyco_18"/>
    <property type="match status" value="1"/>
</dbReference>
<evidence type="ECO:0000256" key="4">
    <source>
        <dbReference type="ARBA" id="ARBA00023277"/>
    </source>
</evidence>
<evidence type="ECO:0000256" key="7">
    <source>
        <dbReference type="RuleBase" id="RU000489"/>
    </source>
</evidence>
<keyword evidence="2 7" id="KW-0378">Hydrolase</keyword>
<keyword evidence="13" id="KW-1185">Reference proteome</keyword>
<dbReference type="AlphaFoldDB" id="A8PCH5"/>
<dbReference type="PANTHER" id="PTHR11177">
    <property type="entry name" value="CHITINASE"/>
    <property type="match status" value="1"/>
</dbReference>
<dbReference type="EMBL" id="AACS02000011">
    <property type="protein sequence ID" value="EAU81455.1"/>
    <property type="molecule type" value="Genomic_DNA"/>
</dbReference>
<dbReference type="InterPro" id="IPR001579">
    <property type="entry name" value="Glyco_hydro_18_chit_AS"/>
</dbReference>
<evidence type="ECO:0000256" key="9">
    <source>
        <dbReference type="SAM" id="MobiDB-lite"/>
    </source>
</evidence>
<feature type="compositionally biased region" description="Acidic residues" evidence="9">
    <location>
        <begin position="437"/>
        <end position="458"/>
    </location>
</feature>
<dbReference type="PROSITE" id="PS51910">
    <property type="entry name" value="GH18_2"/>
    <property type="match status" value="1"/>
</dbReference>
<dbReference type="InterPro" id="IPR050314">
    <property type="entry name" value="Glycosyl_Hydrlase_18"/>
</dbReference>